<comment type="caution">
    <text evidence="1">The sequence shown here is derived from an EMBL/GenBank/DDBJ whole genome shotgun (WGS) entry which is preliminary data.</text>
</comment>
<organism evidence="1 2">
    <name type="scientific">Lucilia cuprina</name>
    <name type="common">Green bottle fly</name>
    <name type="synonym">Australian sheep blowfly</name>
    <dbReference type="NCBI Taxonomy" id="7375"/>
    <lineage>
        <taxon>Eukaryota</taxon>
        <taxon>Metazoa</taxon>
        <taxon>Ecdysozoa</taxon>
        <taxon>Arthropoda</taxon>
        <taxon>Hexapoda</taxon>
        <taxon>Insecta</taxon>
        <taxon>Pterygota</taxon>
        <taxon>Neoptera</taxon>
        <taxon>Endopterygota</taxon>
        <taxon>Diptera</taxon>
        <taxon>Brachycera</taxon>
        <taxon>Muscomorpha</taxon>
        <taxon>Oestroidea</taxon>
        <taxon>Calliphoridae</taxon>
        <taxon>Luciliinae</taxon>
        <taxon>Lucilia</taxon>
    </lineage>
</organism>
<sequence length="66" mass="7522">MHNHTKHELKHVEPEECDVKEDFSVLTVFLTRHGEGVYNENIRTTSAVEAYNGVIGRSAEKNGHFL</sequence>
<accession>A0A0L0C5D5</accession>
<dbReference type="EMBL" id="JRES01000880">
    <property type="protein sequence ID" value="KNC27613.1"/>
    <property type="molecule type" value="Genomic_DNA"/>
</dbReference>
<protein>
    <submittedName>
        <fullName evidence="1">Uncharacterized protein</fullName>
    </submittedName>
</protein>
<dbReference type="PROSITE" id="PS00175">
    <property type="entry name" value="PG_MUTASE"/>
    <property type="match status" value="1"/>
</dbReference>
<evidence type="ECO:0000313" key="2">
    <source>
        <dbReference type="Proteomes" id="UP000037069"/>
    </source>
</evidence>
<dbReference type="Proteomes" id="UP000037069">
    <property type="component" value="Unassembled WGS sequence"/>
</dbReference>
<keyword evidence="2" id="KW-1185">Reference proteome</keyword>
<dbReference type="GO" id="GO:0003824">
    <property type="term" value="F:catalytic activity"/>
    <property type="evidence" value="ECO:0007669"/>
    <property type="project" value="InterPro"/>
</dbReference>
<dbReference type="InterPro" id="IPR001345">
    <property type="entry name" value="PG/BPGM_mutase_AS"/>
</dbReference>
<proteinExistence type="predicted"/>
<dbReference type="AlphaFoldDB" id="A0A0L0C5D5"/>
<evidence type="ECO:0000313" key="1">
    <source>
        <dbReference type="EMBL" id="KNC27613.1"/>
    </source>
</evidence>
<reference evidence="1 2" key="1">
    <citation type="journal article" date="2015" name="Nat. Commun.">
        <title>Lucilia cuprina genome unlocks parasitic fly biology to underpin future interventions.</title>
        <authorList>
            <person name="Anstead C.A."/>
            <person name="Korhonen P.K."/>
            <person name="Young N.D."/>
            <person name="Hall R.S."/>
            <person name="Jex A.R."/>
            <person name="Murali S.C."/>
            <person name="Hughes D.S."/>
            <person name="Lee S.F."/>
            <person name="Perry T."/>
            <person name="Stroehlein A.J."/>
            <person name="Ansell B.R."/>
            <person name="Breugelmans B."/>
            <person name="Hofmann A."/>
            <person name="Qu J."/>
            <person name="Dugan S."/>
            <person name="Lee S.L."/>
            <person name="Chao H."/>
            <person name="Dinh H."/>
            <person name="Han Y."/>
            <person name="Doddapaneni H.V."/>
            <person name="Worley K.C."/>
            <person name="Muzny D.M."/>
            <person name="Ioannidis P."/>
            <person name="Waterhouse R.M."/>
            <person name="Zdobnov E.M."/>
            <person name="James P.J."/>
            <person name="Bagnall N.H."/>
            <person name="Kotze A.C."/>
            <person name="Gibbs R.A."/>
            <person name="Richards S."/>
            <person name="Batterham P."/>
            <person name="Gasser R.B."/>
        </authorList>
    </citation>
    <scope>NUCLEOTIDE SEQUENCE [LARGE SCALE GENOMIC DNA]</scope>
    <source>
        <strain evidence="1 2">LS</strain>
        <tissue evidence="1">Full body</tissue>
    </source>
</reference>
<gene>
    <name evidence="1" type="ORF">FF38_11099</name>
</gene>
<name>A0A0L0C5D5_LUCCU</name>